<dbReference type="GO" id="GO:0016787">
    <property type="term" value="F:hydrolase activity"/>
    <property type="evidence" value="ECO:0007669"/>
    <property type="project" value="UniProtKB-KW"/>
</dbReference>
<accession>A0ABX8GXK6</accession>
<dbReference type="PANTHER" id="PTHR10357:SF210">
    <property type="entry name" value="MALTODEXTRIN GLUCOSIDASE"/>
    <property type="match status" value="1"/>
</dbReference>
<dbReference type="RefSeq" id="WP_144072246.1">
    <property type="nucleotide sequence ID" value="NZ_CP076128.1"/>
</dbReference>
<gene>
    <name evidence="4" type="ORF">KM029_05155</name>
</gene>
<keyword evidence="1 4" id="KW-0378">Hydrolase</keyword>
<dbReference type="SUPFAM" id="SSF51445">
    <property type="entry name" value="(Trans)glycosidases"/>
    <property type="match status" value="1"/>
</dbReference>
<dbReference type="CDD" id="cd11340">
    <property type="entry name" value="AmyAc_bac_CMD_like_3"/>
    <property type="match status" value="1"/>
</dbReference>
<dbReference type="Gene3D" id="3.20.20.80">
    <property type="entry name" value="Glycosidases"/>
    <property type="match status" value="1"/>
</dbReference>
<sequence length="629" mass="72013">MLSKSLIITLFLSMLSLTLFSKSKITIDKVEPSFWWVGMKNTTLQVMIHGDNISSTKPKIDYDGVVLKQSIQVTSPNYLVLYLEITEETLPGKVPIQFIVNGKTIHTIHYELKARESADNKNIGFDPSDVIYLLMPDRFANGDPSIDNVEGMTQKMDREEPYGRHGGDLKGILDHLDYFTDLGVTALWLNPVQENNSSEQSYHGYGMTDLYKIDPRFGTNQDYKELVKACHDNNLKVVMDLVFNHIGSDHWWMQDLPMSDWLNHQSYWEDGRKDSEYYGTNYQVTKQLDPYASKEDFDQNVEGWFTPKMPDLNQNNPILADYIIQNTIWWIEYAGLNGIRMDTFGYAYKSFASRWTREIMEEYPQFNIVGEILVKETPVASYFAGGANNLDGFDSFLPSVTDMPLSFAANAAFSPENDAPDWNSPMRQLANHLTQDYLFPDPYNLVTCLDNHDVNRVMSNLKDPERVKLALTFLLTTRGIPQIYYGTELLYEGFESDHASLRLDFPGGWDGDERSAFDQKGRTVIENDVFDYLKNILHWRKDNSAIHKGKLIHYIPNDDVYVYFRKTVEETVMIIINNNEEKVVTLDTSTFASAISGATKGKEIISGEEFSDISTIEIDGKKAMILELQ</sequence>
<dbReference type="SUPFAM" id="SSF81296">
    <property type="entry name" value="E set domains"/>
    <property type="match status" value="1"/>
</dbReference>
<evidence type="ECO:0000259" key="3">
    <source>
        <dbReference type="SMART" id="SM00642"/>
    </source>
</evidence>
<dbReference type="SUPFAM" id="SSF51011">
    <property type="entry name" value="Glycosyl hydrolase domain"/>
    <property type="match status" value="1"/>
</dbReference>
<evidence type="ECO:0000256" key="1">
    <source>
        <dbReference type="ARBA" id="ARBA00022801"/>
    </source>
</evidence>
<reference evidence="4 5" key="1">
    <citation type="submission" date="2021-05" db="EMBL/GenBank/DDBJ databases">
        <title>Comparative genomic studies on the polysaccharide-degrading batcterial strains of the Flammeovirga genus.</title>
        <authorList>
            <person name="Zewei F."/>
            <person name="Zheng Z."/>
            <person name="Yu L."/>
            <person name="Ruyue G."/>
            <person name="Yanhong M."/>
            <person name="Yuanyuan C."/>
            <person name="Jingyan G."/>
            <person name="Wenjun H."/>
        </authorList>
    </citation>
    <scope>NUCLEOTIDE SEQUENCE [LARGE SCALE GENOMIC DNA]</scope>
    <source>
        <strain evidence="4 5">YS10</strain>
    </source>
</reference>
<proteinExistence type="predicted"/>
<dbReference type="InterPro" id="IPR017853">
    <property type="entry name" value="GH"/>
</dbReference>
<keyword evidence="5" id="KW-1185">Reference proteome</keyword>
<dbReference type="Proteomes" id="UP000682802">
    <property type="component" value="Chromosome 1"/>
</dbReference>
<evidence type="ECO:0000313" key="4">
    <source>
        <dbReference type="EMBL" id="QWG08326.1"/>
    </source>
</evidence>
<dbReference type="SMART" id="SM00642">
    <property type="entry name" value="Aamy"/>
    <property type="match status" value="1"/>
</dbReference>
<dbReference type="EMBL" id="CP076128">
    <property type="protein sequence ID" value="QWG08326.1"/>
    <property type="molecule type" value="Genomic_DNA"/>
</dbReference>
<evidence type="ECO:0000313" key="5">
    <source>
        <dbReference type="Proteomes" id="UP000682802"/>
    </source>
</evidence>
<dbReference type="InterPro" id="IPR014756">
    <property type="entry name" value="Ig_E-set"/>
</dbReference>
<feature type="domain" description="Glycosyl hydrolase family 13 catalytic" evidence="3">
    <location>
        <begin position="133"/>
        <end position="540"/>
    </location>
</feature>
<dbReference type="InterPro" id="IPR006047">
    <property type="entry name" value="GH13_cat_dom"/>
</dbReference>
<evidence type="ECO:0000256" key="2">
    <source>
        <dbReference type="ARBA" id="ARBA00023295"/>
    </source>
</evidence>
<dbReference type="Gene3D" id="2.60.40.10">
    <property type="entry name" value="Immunoglobulins"/>
    <property type="match status" value="1"/>
</dbReference>
<dbReference type="PANTHER" id="PTHR10357">
    <property type="entry name" value="ALPHA-AMYLASE FAMILY MEMBER"/>
    <property type="match status" value="1"/>
</dbReference>
<name>A0ABX8GXK6_9BACT</name>
<dbReference type="InterPro" id="IPR013783">
    <property type="entry name" value="Ig-like_fold"/>
</dbReference>
<dbReference type="InterPro" id="IPR013780">
    <property type="entry name" value="Glyco_hydro_b"/>
</dbReference>
<protein>
    <submittedName>
        <fullName evidence="4">Glycoside hydrolase family 13 protein</fullName>
    </submittedName>
</protein>
<dbReference type="Pfam" id="PF09087">
    <property type="entry name" value="Cyc-maltodext_N"/>
    <property type="match status" value="1"/>
</dbReference>
<organism evidence="4 5">
    <name type="scientific">Flammeovirga kamogawensis</name>
    <dbReference type="NCBI Taxonomy" id="373891"/>
    <lineage>
        <taxon>Bacteria</taxon>
        <taxon>Pseudomonadati</taxon>
        <taxon>Bacteroidota</taxon>
        <taxon>Cytophagia</taxon>
        <taxon>Cytophagales</taxon>
        <taxon>Flammeovirgaceae</taxon>
        <taxon>Flammeovirga</taxon>
    </lineage>
</organism>
<dbReference type="Gene3D" id="2.60.40.1180">
    <property type="entry name" value="Golgi alpha-mannosidase II"/>
    <property type="match status" value="1"/>
</dbReference>
<dbReference type="Pfam" id="PF00128">
    <property type="entry name" value="Alpha-amylase"/>
    <property type="match status" value="1"/>
</dbReference>
<keyword evidence="2" id="KW-0326">Glycosidase</keyword>
<dbReference type="InterPro" id="IPR015171">
    <property type="entry name" value="Cyc-maltodext_N"/>
</dbReference>